<feature type="region of interest" description="Disordered" evidence="8">
    <location>
        <begin position="1"/>
        <end position="492"/>
    </location>
</feature>
<dbReference type="Gene3D" id="3.40.710.10">
    <property type="entry name" value="DD-peptidase/beta-lactamase superfamily"/>
    <property type="match status" value="1"/>
</dbReference>
<dbReference type="EMBL" id="BAAAUF010000048">
    <property type="protein sequence ID" value="GAA3060161.1"/>
    <property type="molecule type" value="Genomic_DNA"/>
</dbReference>
<keyword evidence="3" id="KW-0378">Hydrolase</keyword>
<feature type="compositionally biased region" description="Basic and acidic residues" evidence="8">
    <location>
        <begin position="22"/>
        <end position="38"/>
    </location>
</feature>
<feature type="compositionally biased region" description="Low complexity" evidence="8">
    <location>
        <begin position="41"/>
        <end position="59"/>
    </location>
</feature>
<evidence type="ECO:0000313" key="11">
    <source>
        <dbReference type="Proteomes" id="UP001501532"/>
    </source>
</evidence>
<feature type="compositionally biased region" description="Acidic residues" evidence="8">
    <location>
        <begin position="134"/>
        <end position="148"/>
    </location>
</feature>
<evidence type="ECO:0000256" key="8">
    <source>
        <dbReference type="SAM" id="MobiDB-lite"/>
    </source>
</evidence>
<evidence type="ECO:0000256" key="5">
    <source>
        <dbReference type="ARBA" id="ARBA00022984"/>
    </source>
</evidence>
<dbReference type="PRINTS" id="PR00725">
    <property type="entry name" value="DADACBPTASE1"/>
</dbReference>
<sequence>MVRAAASGRRFMVGRGARVGAWRKEEASVAGESPDRSKQHASSAEATSGSGAAVPGPAAGDRDPRLAVAGEKARVDQATAVLSTRELRGSAGTAVDEDGSTGSKGSTTGGGARQQASLASWVRSADEAGAGAEDTSEAETGSEEAADGAEDRAAGAGEGAETEAGETEDRSGEEGAAEAESADEESADEESADEESAEAESDGAVDAGGEEAADGSEEEGAATSENGNAPDGSSDADADADADADVDVDADAGADAEGAGGAEDAQDAQDAETVEAADADAEGDSEGDAGSKPPVDQPTTMLKLGDAKSAKKSEKPEKPEKSEESGKAVDQPTTMLKLGGGTKSQESSDSSGKPEESEKFEKSEKQPKGQPEKPAPSWAAKSSAATSGKSGESGKSDKPESSAAAPDGKSASRAETDAERTSKFVALKPLDEPRSPQPKVPQPKTAQPEPGQAKPADATAALPRVGPERTTQQPLPPKPPLDLLAELTNTPPPPETPVRTVLRRIKIWTPLVVLLVIIFAIVQAVRPLPTPTLGLSAEETYTFGGGKLDLPWPGQGQSAIEVEGVGMVGSEGAQTPRPIASVTKIMTAYVTLQEHPLKGNDGGPQITVDQQAEDESKNEDESTAAVKKGQKFTERQMLQMLMIPSGNNAARLLARWDSDPRTFVGKMNAAAKQLGMTHTTYTDPSGLDKSTVSTAVDQLKLAKKVMQDPVFRSIVGMAKADIPGLTGPIYNNNDLLVKQVGVIGLKTGSSTPAGGNLVWAATKVVDGKTQTIYGAVLNQDARTGRVWDSLQLAITNSQKLIDKVQQSLTTATVVKKGEVVGYVDDQLGGRTPVVATRNMKAVGWPGLRTALSIGGDGKAVPHEAKAGTVVGKLTVGDGSSHAVTIPVALQKDLAEPGYGAKFTRLG</sequence>
<feature type="compositionally biased region" description="Basic and acidic residues" evidence="8">
    <location>
        <begin position="60"/>
        <end position="75"/>
    </location>
</feature>
<keyword evidence="4" id="KW-0133">Cell shape</keyword>
<dbReference type="SUPFAM" id="SSF56601">
    <property type="entry name" value="beta-lactamase/transpeptidase-like"/>
    <property type="match status" value="1"/>
</dbReference>
<keyword evidence="5" id="KW-0573">Peptidoglycan synthesis</keyword>
<dbReference type="InterPro" id="IPR018044">
    <property type="entry name" value="Peptidase_S11"/>
</dbReference>
<dbReference type="InterPro" id="IPR012338">
    <property type="entry name" value="Beta-lactam/transpept-like"/>
</dbReference>
<feature type="compositionally biased region" description="Acidic residues" evidence="8">
    <location>
        <begin position="175"/>
        <end position="220"/>
    </location>
</feature>
<evidence type="ECO:0000313" key="10">
    <source>
        <dbReference type="EMBL" id="GAA3060161.1"/>
    </source>
</evidence>
<feature type="compositionally biased region" description="Basic and acidic residues" evidence="8">
    <location>
        <begin position="410"/>
        <end position="422"/>
    </location>
</feature>
<evidence type="ECO:0000256" key="6">
    <source>
        <dbReference type="ARBA" id="ARBA00023316"/>
    </source>
</evidence>
<feature type="compositionally biased region" description="Basic and acidic residues" evidence="8">
    <location>
        <begin position="305"/>
        <end position="327"/>
    </location>
</feature>
<proteinExistence type="inferred from homology"/>
<dbReference type="InterPro" id="IPR001967">
    <property type="entry name" value="Peptidase_S11_N"/>
</dbReference>
<protein>
    <recommendedName>
        <fullName evidence="9">Peptidase S11 D-alanyl-D-alanine carboxypeptidase A N-terminal domain-containing protein</fullName>
    </recommendedName>
</protein>
<evidence type="ECO:0000256" key="1">
    <source>
        <dbReference type="ARBA" id="ARBA00007164"/>
    </source>
</evidence>
<reference evidence="11" key="1">
    <citation type="journal article" date="2019" name="Int. J. Syst. Evol. Microbiol.">
        <title>The Global Catalogue of Microorganisms (GCM) 10K type strain sequencing project: providing services to taxonomists for standard genome sequencing and annotation.</title>
        <authorList>
            <consortium name="The Broad Institute Genomics Platform"/>
            <consortium name="The Broad Institute Genome Sequencing Center for Infectious Disease"/>
            <person name="Wu L."/>
            <person name="Ma J."/>
        </authorList>
    </citation>
    <scope>NUCLEOTIDE SEQUENCE [LARGE SCALE GENOMIC DNA]</scope>
    <source>
        <strain evidence="11">JCM 9091</strain>
    </source>
</reference>
<keyword evidence="2" id="KW-0732">Signal</keyword>
<organism evidence="10 11">
    <name type="scientific">Streptomyces glomeratus</name>
    <dbReference type="NCBI Taxonomy" id="284452"/>
    <lineage>
        <taxon>Bacteria</taxon>
        <taxon>Bacillati</taxon>
        <taxon>Actinomycetota</taxon>
        <taxon>Actinomycetes</taxon>
        <taxon>Kitasatosporales</taxon>
        <taxon>Streptomycetaceae</taxon>
        <taxon>Streptomyces</taxon>
    </lineage>
</organism>
<feature type="domain" description="Peptidase S11 D-alanyl-D-alanine carboxypeptidase A N-terminal" evidence="9">
    <location>
        <begin position="571"/>
        <end position="763"/>
    </location>
</feature>
<feature type="region of interest" description="Disordered" evidence="8">
    <location>
        <begin position="595"/>
        <end position="629"/>
    </location>
</feature>
<feature type="compositionally biased region" description="Acidic residues" evidence="8">
    <location>
        <begin position="611"/>
        <end position="622"/>
    </location>
</feature>
<dbReference type="Pfam" id="PF00768">
    <property type="entry name" value="Peptidase_S11"/>
    <property type="match status" value="1"/>
</dbReference>
<gene>
    <name evidence="10" type="ORF">GCM10010448_49400</name>
</gene>
<evidence type="ECO:0000256" key="3">
    <source>
        <dbReference type="ARBA" id="ARBA00022801"/>
    </source>
</evidence>
<feature type="compositionally biased region" description="Low complexity" evidence="8">
    <location>
        <begin position="375"/>
        <end position="390"/>
    </location>
</feature>
<keyword evidence="6" id="KW-0961">Cell wall biogenesis/degradation</keyword>
<keyword evidence="11" id="KW-1185">Reference proteome</keyword>
<evidence type="ECO:0000256" key="2">
    <source>
        <dbReference type="ARBA" id="ARBA00022729"/>
    </source>
</evidence>
<dbReference type="Proteomes" id="UP001501532">
    <property type="component" value="Unassembled WGS sequence"/>
</dbReference>
<accession>A0ABP6LY88</accession>
<dbReference type="PANTHER" id="PTHR21581:SF33">
    <property type="entry name" value="D-ALANYL-D-ALANINE CARBOXYPEPTIDASE DACB"/>
    <property type="match status" value="1"/>
</dbReference>
<evidence type="ECO:0000259" key="9">
    <source>
        <dbReference type="Pfam" id="PF00768"/>
    </source>
</evidence>
<name>A0ABP6LY88_9ACTN</name>
<evidence type="ECO:0000256" key="7">
    <source>
        <dbReference type="RuleBase" id="RU004016"/>
    </source>
</evidence>
<evidence type="ECO:0000256" key="4">
    <source>
        <dbReference type="ARBA" id="ARBA00022960"/>
    </source>
</evidence>
<comment type="similarity">
    <text evidence="1 7">Belongs to the peptidase S11 family.</text>
</comment>
<feature type="compositionally biased region" description="Acidic residues" evidence="8">
    <location>
        <begin position="234"/>
        <end position="254"/>
    </location>
</feature>
<feature type="compositionally biased region" description="Acidic residues" evidence="8">
    <location>
        <begin position="264"/>
        <end position="287"/>
    </location>
</feature>
<comment type="caution">
    <text evidence="10">The sequence shown here is derived from an EMBL/GenBank/DDBJ whole genome shotgun (WGS) entry which is preliminary data.</text>
</comment>
<feature type="compositionally biased region" description="Basic and acidic residues" evidence="8">
    <location>
        <begin position="352"/>
        <end position="371"/>
    </location>
</feature>
<dbReference type="PANTHER" id="PTHR21581">
    <property type="entry name" value="D-ALANYL-D-ALANINE CARBOXYPEPTIDASE"/>
    <property type="match status" value="1"/>
</dbReference>